<evidence type="ECO:0000259" key="1">
    <source>
        <dbReference type="Pfam" id="PF18810"/>
    </source>
</evidence>
<reference evidence="2 3" key="1">
    <citation type="submission" date="2020-04" db="EMBL/GenBank/DDBJ databases">
        <title>Molecular characterization of pseudomonads from Agaricus bisporus reveal novel blotch 2 pathogens in Western Europe.</title>
        <authorList>
            <person name="Taparia T."/>
            <person name="Krijger M."/>
            <person name="Haynes E."/>
            <person name="Elpinstone J.G."/>
            <person name="Noble R."/>
            <person name="Van Der Wolf J."/>
        </authorList>
    </citation>
    <scope>NUCLEOTIDE SEQUENCE [LARGE SCALE GENOMIC DNA]</scope>
    <source>
        <strain evidence="2 3">F1001</strain>
    </source>
</reference>
<protein>
    <recommendedName>
        <fullName evidence="1">Phage-Barnase-EndoU-ColicinE5/D-RelE like nuclease 2 domain-containing protein</fullName>
    </recommendedName>
</protein>
<name>A0A7Y7WHT9_9PSED</name>
<dbReference type="AlphaFoldDB" id="A0A7Y7WHT9"/>
<evidence type="ECO:0000313" key="2">
    <source>
        <dbReference type="EMBL" id="NWB49805.1"/>
    </source>
</evidence>
<dbReference type="EMBL" id="JACAPU010000033">
    <property type="protein sequence ID" value="NWB49805.1"/>
    <property type="molecule type" value="Genomic_DNA"/>
</dbReference>
<sequence length="182" mass="21084">MTTDASLQVREEPGQLKWFDFDLPDLRKLTRELRSPALEEVARADNFDGALAILREHFGFTDVSLASVYFETPVGTACVPRNSLNHIVEKRADSRERYVRHALDTLTGPFEVWRIAYTHGGHRLAFINAYEAKNDMIVVVDIQRGHILWNFFHAPSRSMNKHRQGELLYRRYELEGKEKGQL</sequence>
<dbReference type="RefSeq" id="WP_177145294.1">
    <property type="nucleotide sequence ID" value="NZ_JACAPU010000033.1"/>
</dbReference>
<dbReference type="Proteomes" id="UP000582981">
    <property type="component" value="Unassembled WGS sequence"/>
</dbReference>
<dbReference type="Pfam" id="PF18810">
    <property type="entry name" value="PBECR2"/>
    <property type="match status" value="1"/>
</dbReference>
<dbReference type="InterPro" id="IPR041110">
    <property type="entry name" value="PBECR2"/>
</dbReference>
<evidence type="ECO:0000313" key="3">
    <source>
        <dbReference type="Proteomes" id="UP000582981"/>
    </source>
</evidence>
<accession>A0A7Y7WHT9</accession>
<gene>
    <name evidence="2" type="ORF">HX829_25295</name>
</gene>
<organism evidence="2 3">
    <name type="scientific">Pseudomonas gingeri</name>
    <dbReference type="NCBI Taxonomy" id="117681"/>
    <lineage>
        <taxon>Bacteria</taxon>
        <taxon>Pseudomonadati</taxon>
        <taxon>Pseudomonadota</taxon>
        <taxon>Gammaproteobacteria</taxon>
        <taxon>Pseudomonadales</taxon>
        <taxon>Pseudomonadaceae</taxon>
        <taxon>Pseudomonas</taxon>
    </lineage>
</organism>
<comment type="caution">
    <text evidence="2">The sequence shown here is derived from an EMBL/GenBank/DDBJ whole genome shotgun (WGS) entry which is preliminary data.</text>
</comment>
<feature type="domain" description="Phage-Barnase-EndoU-ColicinE5/D-RelE like nuclease 2" evidence="1">
    <location>
        <begin position="57"/>
        <end position="170"/>
    </location>
</feature>
<proteinExistence type="predicted"/>